<proteinExistence type="predicted"/>
<sequence length="80" mass="8903">MQVKQRSSFWFLLPIVFNVIGGIIAFFVIREDDPKKARNCLYLGIILAAIPILLIVVPILIGITLFPHIGPSVASNTHYV</sequence>
<name>A0A128A0M8_9ARCH</name>
<dbReference type="KEGG" id="ndv:NDEV_0127"/>
<feature type="transmembrane region" description="Helical" evidence="1">
    <location>
        <begin position="9"/>
        <end position="29"/>
    </location>
</feature>
<keyword evidence="1" id="KW-1133">Transmembrane helix</keyword>
<keyword evidence="3" id="KW-1185">Reference proteome</keyword>
<evidence type="ECO:0000256" key="1">
    <source>
        <dbReference type="SAM" id="Phobius"/>
    </source>
</evidence>
<protein>
    <submittedName>
        <fullName evidence="2">Uncharacterized protein</fullName>
    </submittedName>
</protein>
<keyword evidence="1" id="KW-0472">Membrane</keyword>
<evidence type="ECO:0000313" key="3">
    <source>
        <dbReference type="Proteomes" id="UP000196239"/>
    </source>
</evidence>
<reference evidence="3" key="1">
    <citation type="submission" date="2015-10" db="EMBL/GenBank/DDBJ databases">
        <authorList>
            <person name="Lehtovirta-Morley L.E."/>
            <person name="Vieille C."/>
        </authorList>
    </citation>
    <scope>NUCLEOTIDE SEQUENCE [LARGE SCALE GENOMIC DNA]</scope>
</reference>
<dbReference type="EMBL" id="LN890280">
    <property type="protein sequence ID" value="CUR50892.1"/>
    <property type="molecule type" value="Genomic_DNA"/>
</dbReference>
<gene>
    <name evidence="2" type="ORF">NDEV_0127</name>
</gene>
<dbReference type="AlphaFoldDB" id="A0A128A0M8"/>
<feature type="transmembrane region" description="Helical" evidence="1">
    <location>
        <begin position="41"/>
        <end position="66"/>
    </location>
</feature>
<keyword evidence="1" id="KW-0812">Transmembrane</keyword>
<organism evidence="2 3">
    <name type="scientific">Nitrosotalea devaniterrae</name>
    <dbReference type="NCBI Taxonomy" id="1078905"/>
    <lineage>
        <taxon>Archaea</taxon>
        <taxon>Nitrososphaerota</taxon>
        <taxon>Nitrososphaeria</taxon>
        <taxon>Nitrosotaleales</taxon>
        <taxon>Nitrosotaleaceae</taxon>
        <taxon>Nitrosotalea</taxon>
    </lineage>
</organism>
<accession>A0A128A0M8</accession>
<dbReference type="Proteomes" id="UP000196239">
    <property type="component" value="Chromosome 1"/>
</dbReference>
<evidence type="ECO:0000313" key="2">
    <source>
        <dbReference type="EMBL" id="CUR50892.1"/>
    </source>
</evidence>